<dbReference type="EMBL" id="UGMS01000001">
    <property type="protein sequence ID" value="STV72622.1"/>
    <property type="molecule type" value="Genomic_DNA"/>
</dbReference>
<dbReference type="EC" id="2.1.1.79" evidence="1"/>
<keyword evidence="1" id="KW-0489">Methyltransferase</keyword>
<reference evidence="1 2" key="1">
    <citation type="submission" date="2018-06" db="EMBL/GenBank/DDBJ databases">
        <authorList>
            <consortium name="Pathogen Informatics"/>
            <person name="Doyle S."/>
        </authorList>
    </citation>
    <scope>NUCLEOTIDE SEQUENCE [LARGE SCALE GENOMIC DNA]</scope>
    <source>
        <strain evidence="1 2">NCTC11685</strain>
    </source>
</reference>
<dbReference type="SUPFAM" id="SSF53335">
    <property type="entry name" value="S-adenosyl-L-methionine-dependent methyltransferases"/>
    <property type="match status" value="1"/>
</dbReference>
<comment type="caution">
    <text evidence="1">The sequence shown here is derived from an EMBL/GenBank/DDBJ whole genome shotgun (WGS) entry which is preliminary data.</text>
</comment>
<dbReference type="Proteomes" id="UP000254863">
    <property type="component" value="Unassembled WGS sequence"/>
</dbReference>
<dbReference type="InterPro" id="IPR050723">
    <property type="entry name" value="CFA/CMAS"/>
</dbReference>
<dbReference type="Pfam" id="PF02353">
    <property type="entry name" value="CMAS"/>
    <property type="match status" value="1"/>
</dbReference>
<evidence type="ECO:0000313" key="2">
    <source>
        <dbReference type="Proteomes" id="UP000254863"/>
    </source>
</evidence>
<keyword evidence="1" id="KW-0808">Transferase</keyword>
<evidence type="ECO:0000313" key="1">
    <source>
        <dbReference type="EMBL" id="STV72622.1"/>
    </source>
</evidence>
<dbReference type="Gene3D" id="3.40.50.150">
    <property type="entry name" value="Vaccinia Virus protein VP39"/>
    <property type="match status" value="1"/>
</dbReference>
<sequence length="124" mass="13890">MAEYAARHYGCRVTTTTLSQEQFQWANARIARAGLQDRVEVLLCDYRDLTGQYDKLLSVEMIEAVGNAICRLSFAPARRDCARAAEWRSRQLPSRISAIAATAKTWILFSATSSPADFCPASRR</sequence>
<accession>A0A7H4N0A6</accession>
<dbReference type="GO" id="GO:0008825">
    <property type="term" value="F:cyclopropane-fatty-acyl-phospholipid synthase activity"/>
    <property type="evidence" value="ECO:0007669"/>
    <property type="project" value="UniProtKB-EC"/>
</dbReference>
<dbReference type="AlphaFoldDB" id="A0A7H4N0A6"/>
<protein>
    <submittedName>
        <fullName evidence="1">S-adenosyl-L-methionine dependent methyltransferase</fullName>
        <ecNumber evidence="1">2.1.1.79</ecNumber>
    </submittedName>
</protein>
<dbReference type="PANTHER" id="PTHR43667">
    <property type="entry name" value="CYCLOPROPANE-FATTY-ACYL-PHOSPHOLIPID SYNTHASE"/>
    <property type="match status" value="1"/>
</dbReference>
<dbReference type="InterPro" id="IPR029063">
    <property type="entry name" value="SAM-dependent_MTases_sf"/>
</dbReference>
<dbReference type="GO" id="GO:0032259">
    <property type="term" value="P:methylation"/>
    <property type="evidence" value="ECO:0007669"/>
    <property type="project" value="UniProtKB-KW"/>
</dbReference>
<dbReference type="PANTHER" id="PTHR43667:SF2">
    <property type="entry name" value="FATTY ACID C-METHYL TRANSFERASE"/>
    <property type="match status" value="1"/>
</dbReference>
<organism evidence="1 2">
    <name type="scientific">Klebsiella michiganensis</name>
    <dbReference type="NCBI Taxonomy" id="1134687"/>
    <lineage>
        <taxon>Bacteria</taxon>
        <taxon>Pseudomonadati</taxon>
        <taxon>Pseudomonadota</taxon>
        <taxon>Gammaproteobacteria</taxon>
        <taxon>Enterobacterales</taxon>
        <taxon>Enterobacteriaceae</taxon>
        <taxon>Klebsiella/Raoultella group</taxon>
        <taxon>Klebsiella</taxon>
    </lineage>
</organism>
<name>A0A7H4N0A6_9ENTR</name>
<proteinExistence type="predicted"/>
<gene>
    <name evidence="1" type="primary">cfa_1</name>
    <name evidence="1" type="ORF">NCTC11685_00672</name>
</gene>